<evidence type="ECO:0000313" key="2">
    <source>
        <dbReference type="Proteomes" id="UP000241647"/>
    </source>
</evidence>
<sequence length="102" mass="10787">MTIAILPPPPIHHPVETATRAVSLIRRVQEAVCALPAPTLPQDTLRATTVDDLAYTLVIDARNLAVVARKDRHIQPIAATITEHLLGVTATVVGSAITVTVG</sequence>
<evidence type="ECO:0000313" key="1">
    <source>
        <dbReference type="EMBL" id="PSR57600.1"/>
    </source>
</evidence>
<organism evidence="1 2">
    <name type="scientific">Nocardia nova</name>
    <dbReference type="NCBI Taxonomy" id="37330"/>
    <lineage>
        <taxon>Bacteria</taxon>
        <taxon>Bacillati</taxon>
        <taxon>Actinomycetota</taxon>
        <taxon>Actinomycetes</taxon>
        <taxon>Mycobacteriales</taxon>
        <taxon>Nocardiaceae</taxon>
        <taxon>Nocardia</taxon>
    </lineage>
</organism>
<name>A0A2T2YQ10_9NOCA</name>
<accession>A0A2T2YQ10</accession>
<dbReference type="RefSeq" id="WP_063032004.1">
    <property type="nucleotide sequence ID" value="NZ_PYHS01000036.1"/>
</dbReference>
<dbReference type="EMBL" id="PYHS01000036">
    <property type="protein sequence ID" value="PSR57600.1"/>
    <property type="molecule type" value="Genomic_DNA"/>
</dbReference>
<dbReference type="Proteomes" id="UP000241647">
    <property type="component" value="Unassembled WGS sequence"/>
</dbReference>
<reference evidence="1 2" key="1">
    <citation type="submission" date="2018-02" db="EMBL/GenBank/DDBJ databases">
        <title>8 Nocardia nova and 1 Nocardia cyriacigeorgica strain used for evolution to TMP-SMX.</title>
        <authorList>
            <person name="Mehta H."/>
            <person name="Weng J."/>
            <person name="Shamoo Y."/>
        </authorList>
    </citation>
    <scope>NUCLEOTIDE SEQUENCE [LARGE SCALE GENOMIC DNA]</scope>
    <source>
        <strain evidence="1 2">ATCC 33727</strain>
    </source>
</reference>
<protein>
    <submittedName>
        <fullName evidence="1">Uncharacterized protein</fullName>
    </submittedName>
</protein>
<dbReference type="AlphaFoldDB" id="A0A2T2YQ10"/>
<proteinExistence type="predicted"/>
<comment type="caution">
    <text evidence="1">The sequence shown here is derived from an EMBL/GenBank/DDBJ whole genome shotgun (WGS) entry which is preliminary data.</text>
</comment>
<gene>
    <name evidence="1" type="ORF">C8259_34150</name>
</gene>